<organism evidence="3 4">
    <name type="scientific">Chitinophaga japonensis</name>
    <name type="common">Flexibacter japonensis</name>
    <dbReference type="NCBI Taxonomy" id="104662"/>
    <lineage>
        <taxon>Bacteria</taxon>
        <taxon>Pseudomonadati</taxon>
        <taxon>Bacteroidota</taxon>
        <taxon>Chitinophagia</taxon>
        <taxon>Chitinophagales</taxon>
        <taxon>Chitinophagaceae</taxon>
        <taxon>Chitinophaga</taxon>
    </lineage>
</organism>
<dbReference type="AlphaFoldDB" id="A0A562T3V2"/>
<gene>
    <name evidence="3" type="ORF">LX66_2304</name>
</gene>
<name>A0A562T3V2_CHIJA</name>
<protein>
    <submittedName>
        <fullName evidence="3">Glycosyltransferase involved in cell wall biosynthesis</fullName>
    </submittedName>
</protein>
<dbReference type="Pfam" id="PF13439">
    <property type="entry name" value="Glyco_transf_4"/>
    <property type="match status" value="1"/>
</dbReference>
<evidence type="ECO:0000259" key="1">
    <source>
        <dbReference type="Pfam" id="PF00534"/>
    </source>
</evidence>
<dbReference type="Pfam" id="PF00534">
    <property type="entry name" value="Glycos_transf_1"/>
    <property type="match status" value="1"/>
</dbReference>
<dbReference type="OrthoDB" id="9792322at2"/>
<evidence type="ECO:0000313" key="4">
    <source>
        <dbReference type="Proteomes" id="UP000316778"/>
    </source>
</evidence>
<dbReference type="InterPro" id="IPR001296">
    <property type="entry name" value="Glyco_trans_1"/>
</dbReference>
<evidence type="ECO:0000259" key="2">
    <source>
        <dbReference type="Pfam" id="PF13439"/>
    </source>
</evidence>
<accession>A0A562T3V2</accession>
<dbReference type="InterPro" id="IPR050194">
    <property type="entry name" value="Glycosyltransferase_grp1"/>
</dbReference>
<keyword evidence="4" id="KW-1185">Reference proteome</keyword>
<dbReference type="InterPro" id="IPR028098">
    <property type="entry name" value="Glyco_trans_4-like_N"/>
</dbReference>
<feature type="domain" description="Glycosyl transferase family 1" evidence="1">
    <location>
        <begin position="228"/>
        <end position="377"/>
    </location>
</feature>
<dbReference type="Proteomes" id="UP000316778">
    <property type="component" value="Unassembled WGS sequence"/>
</dbReference>
<reference evidence="3 4" key="1">
    <citation type="journal article" date="2013" name="Stand. Genomic Sci.">
        <title>Genomic Encyclopedia of Type Strains, Phase I: The one thousand microbial genomes (KMG-I) project.</title>
        <authorList>
            <person name="Kyrpides N.C."/>
            <person name="Woyke T."/>
            <person name="Eisen J.A."/>
            <person name="Garrity G."/>
            <person name="Lilburn T.G."/>
            <person name="Beck B.J."/>
            <person name="Whitman W.B."/>
            <person name="Hugenholtz P."/>
            <person name="Klenk H.P."/>
        </authorList>
    </citation>
    <scope>NUCLEOTIDE SEQUENCE [LARGE SCALE GENOMIC DNA]</scope>
    <source>
        <strain evidence="3 4">DSM 13484</strain>
    </source>
</reference>
<comment type="caution">
    <text evidence="3">The sequence shown here is derived from an EMBL/GenBank/DDBJ whole genome shotgun (WGS) entry which is preliminary data.</text>
</comment>
<evidence type="ECO:0000313" key="3">
    <source>
        <dbReference type="EMBL" id="TWI88221.1"/>
    </source>
</evidence>
<dbReference type="EMBL" id="VLLG01000003">
    <property type="protein sequence ID" value="TWI88221.1"/>
    <property type="molecule type" value="Genomic_DNA"/>
</dbReference>
<sequence length="411" mass="46444">MVNILHIGEFAGGGGDGTVFRNTVQALEQAPFRGRCRNYVACRKTEGLAVKVDLDMGFPGPVAFLSHIYSRGNFRKLKKFLLEIQPDIIHLQHYSNLSPAVLHALYSYKKRRPEVRVVQTTHTFERVCANFAGYDFRKRKRCMDCARDKYKYRIFYRLCSRGGAVHSWGKGLTALIADFFYNKGLVDSIIAPSAFLRHALERSVNNRTPLQTISNPISDAFLNRTAPAADKRDLLVAFGRLSGEKNYALLIEALARYKQQYYHRRPIRVKIIGEGAEKPRLVSMVKEKGLEFVQFLPFLPQEELAEEIKAARVAVLPSKCFETFALFVIEALMMDILPLVAGHGGMLETVERFGCGATFASDDVHSLTERLFHCFENYEALTSGLVAAKEKIKASLGRDLYAGKLWEVYRG</sequence>
<dbReference type="PANTHER" id="PTHR45947:SF13">
    <property type="entry name" value="TRANSFERASE"/>
    <property type="match status" value="1"/>
</dbReference>
<dbReference type="SUPFAM" id="SSF53756">
    <property type="entry name" value="UDP-Glycosyltransferase/glycogen phosphorylase"/>
    <property type="match status" value="1"/>
</dbReference>
<dbReference type="RefSeq" id="WP_145713266.1">
    <property type="nucleotide sequence ID" value="NZ_BAAAFY010000001.1"/>
</dbReference>
<dbReference type="GO" id="GO:0016757">
    <property type="term" value="F:glycosyltransferase activity"/>
    <property type="evidence" value="ECO:0007669"/>
    <property type="project" value="InterPro"/>
</dbReference>
<proteinExistence type="predicted"/>
<keyword evidence="3" id="KW-0808">Transferase</keyword>
<feature type="domain" description="Glycosyltransferase subfamily 4-like N-terminal" evidence="2">
    <location>
        <begin position="14"/>
        <end position="218"/>
    </location>
</feature>
<dbReference type="PANTHER" id="PTHR45947">
    <property type="entry name" value="SULFOQUINOVOSYL TRANSFERASE SQD2"/>
    <property type="match status" value="1"/>
</dbReference>
<dbReference type="Gene3D" id="3.40.50.2000">
    <property type="entry name" value="Glycogen Phosphorylase B"/>
    <property type="match status" value="2"/>
</dbReference>